<reference evidence="3" key="2">
    <citation type="submission" date="2025-08" db="UniProtKB">
        <authorList>
            <consortium name="Ensembl"/>
        </authorList>
    </citation>
    <scope>IDENTIFICATION</scope>
</reference>
<dbReference type="InParanoid" id="A0A669DJ55"/>
<evidence type="ECO:0000259" key="2">
    <source>
        <dbReference type="PROSITE" id="PS50878"/>
    </source>
</evidence>
<dbReference type="Pfam" id="PF00078">
    <property type="entry name" value="RVT_1"/>
    <property type="match status" value="1"/>
</dbReference>
<evidence type="ECO:0000313" key="3">
    <source>
        <dbReference type="Ensembl" id="ENSONIP00000060644.1"/>
    </source>
</evidence>
<dbReference type="PANTHER" id="PTHR31635">
    <property type="entry name" value="REVERSE TRANSCRIPTASE DOMAIN-CONTAINING PROTEIN-RELATED"/>
    <property type="match status" value="1"/>
</dbReference>
<dbReference type="Gene3D" id="1.20.5.340">
    <property type="match status" value="1"/>
</dbReference>
<dbReference type="PROSITE" id="PS50878">
    <property type="entry name" value="RT_POL"/>
    <property type="match status" value="1"/>
</dbReference>
<dbReference type="GeneTree" id="ENSGT00940000165023"/>
<organism evidence="3 4">
    <name type="scientific">Oreochromis niloticus</name>
    <name type="common">Nile tilapia</name>
    <name type="synonym">Tilapia nilotica</name>
    <dbReference type="NCBI Taxonomy" id="8128"/>
    <lineage>
        <taxon>Eukaryota</taxon>
        <taxon>Metazoa</taxon>
        <taxon>Chordata</taxon>
        <taxon>Craniata</taxon>
        <taxon>Vertebrata</taxon>
        <taxon>Euteleostomi</taxon>
        <taxon>Actinopterygii</taxon>
        <taxon>Neopterygii</taxon>
        <taxon>Teleostei</taxon>
        <taxon>Neoteleostei</taxon>
        <taxon>Acanthomorphata</taxon>
        <taxon>Ovalentaria</taxon>
        <taxon>Cichlomorphae</taxon>
        <taxon>Cichliformes</taxon>
        <taxon>Cichlidae</taxon>
        <taxon>African cichlids</taxon>
        <taxon>Pseudocrenilabrinae</taxon>
        <taxon>Oreochromini</taxon>
        <taxon>Oreochromis</taxon>
    </lineage>
</organism>
<dbReference type="InterPro" id="IPR036691">
    <property type="entry name" value="Endo/exonu/phosph_ase_sf"/>
</dbReference>
<dbReference type="Gene3D" id="3.60.10.10">
    <property type="entry name" value="Endonuclease/exonuclease/phosphatase"/>
    <property type="match status" value="1"/>
</dbReference>
<reference evidence="3" key="3">
    <citation type="submission" date="2025-09" db="UniProtKB">
        <authorList>
            <consortium name="Ensembl"/>
        </authorList>
    </citation>
    <scope>IDENTIFICATION</scope>
</reference>
<dbReference type="PANTHER" id="PTHR31635:SF196">
    <property type="entry name" value="REVERSE TRANSCRIPTASE DOMAIN-CONTAINING PROTEIN-RELATED"/>
    <property type="match status" value="1"/>
</dbReference>
<keyword evidence="4" id="KW-1185">Reference proteome</keyword>
<dbReference type="CDD" id="cd01650">
    <property type="entry name" value="RT_nLTR_like"/>
    <property type="match status" value="1"/>
</dbReference>
<dbReference type="Gene3D" id="3.30.70.1820">
    <property type="entry name" value="L1 transposable element, RRM domain"/>
    <property type="match status" value="1"/>
</dbReference>
<dbReference type="SUPFAM" id="SSF56672">
    <property type="entry name" value="DNA/RNA polymerases"/>
    <property type="match status" value="1"/>
</dbReference>
<dbReference type="CDD" id="cd09076">
    <property type="entry name" value="L1-EN"/>
    <property type="match status" value="1"/>
</dbReference>
<dbReference type="Proteomes" id="UP000005207">
    <property type="component" value="Linkage group LG3"/>
</dbReference>
<accession>A0A669DJ55</accession>
<evidence type="ECO:0000256" key="1">
    <source>
        <dbReference type="SAM" id="Coils"/>
    </source>
</evidence>
<dbReference type="InterPro" id="IPR000477">
    <property type="entry name" value="RT_dom"/>
</dbReference>
<proteinExistence type="predicted"/>
<dbReference type="Ensembl" id="ENSONIT00000060829.1">
    <property type="protein sequence ID" value="ENSONIP00000060644.1"/>
    <property type="gene ID" value="ENSONIG00000041440.1"/>
</dbReference>
<feature type="domain" description="Reverse transcriptase" evidence="2">
    <location>
        <begin position="701"/>
        <end position="959"/>
    </location>
</feature>
<evidence type="ECO:0000313" key="4">
    <source>
        <dbReference type="Proteomes" id="UP000005207"/>
    </source>
</evidence>
<dbReference type="SUPFAM" id="SSF56219">
    <property type="entry name" value="DNase I-like"/>
    <property type="match status" value="1"/>
</dbReference>
<dbReference type="OMA" id="MEECSIS"/>
<dbReference type="AlphaFoldDB" id="A0A669DJ55"/>
<name>A0A669DJ55_ORENI</name>
<dbReference type="InterPro" id="IPR043502">
    <property type="entry name" value="DNA/RNA_pol_sf"/>
</dbReference>
<feature type="coiled-coil region" evidence="1">
    <location>
        <begin position="47"/>
        <end position="102"/>
    </location>
</feature>
<reference evidence="4" key="1">
    <citation type="submission" date="2012-01" db="EMBL/GenBank/DDBJ databases">
        <title>The Genome Sequence of Oreochromis niloticus (Nile Tilapia).</title>
        <authorList>
            <consortium name="Broad Institute Genome Assembly Team"/>
            <consortium name="Broad Institute Sequencing Platform"/>
            <person name="Di Palma F."/>
            <person name="Johnson J."/>
            <person name="Lander E.S."/>
            <person name="Lindblad-Toh K."/>
        </authorList>
    </citation>
    <scope>NUCLEOTIDE SEQUENCE [LARGE SCALE GENOMIC DNA]</scope>
</reference>
<protein>
    <recommendedName>
        <fullName evidence="2">Reverse transcriptase domain-containing protein</fullName>
    </recommendedName>
</protein>
<keyword evidence="1" id="KW-0175">Coiled coil</keyword>
<sequence length="1142" mass="130839">MLKMLQLSPVSPTPVDADALAAEISKTVVDKISTMMENKFDELSLSLKNISAQLELNSQRISDAENRISTAEDSLSGMETRLADMETKVNILTEKCLDLEGRSRRDNIVILNLKEGTEGREPVKFLEGWLPTLLSIQTKKGKIKIDRAHRSIGFSRPNHSRAMIIKVHNPVDKIRILTAAKDNAPLTYDGQIIHIRQDLATGVKEMRRAFNGVCQKLIQKNMPDMTDLKIISLNVKGLNNVVKRQKILSFLKKEKTQIALLSETHLNDLEHSKLKRSWVGQVFYSSYNTKSRGVAILIHRNLPLTIEKVIKDKEGRYILISGLLFRESISIGCVYGPNSEDVYFFPQSLNPCFSHSFPIFGRDLSPKSIRLIEFCSDLEIFDSWRVAHPTDRDFTFFSCPHQSFSRIDLLLSSRMVLDRMEECSISSCPLSDHSVVSINIHPPYFELHSRRWRMNPYLLSNPVFIEYITKEWNVFMTINKTEEVSPSLLWETAKAYLRGSIISYTTAQKKASMKEQLDLEYIIQKIEVQFKISRSKTILKKLEAARSALNQLLTKRAKAAIFFAKHKLYESGNKPGCLLAKLAKGRTDTNVIPSLFDNKHVKHYKTTDINRIMKQFYIHLYSSECGNTDGKMWEFLEKVPVASFSERHRKKLNNPVTEEEVRLAINSLKGGKTPGPDGFCPEFYKKLSHLLAGPLTDMFLDSFKNEQLPSTLRQANILLILKKNKSPDRCESYRPISLINVDAKLLSKLLVRRLEGILPLLINPDQTGFIQNHFSSTNIRQLLNIIQYSNQTNYKAYVISLDAEKAFDRIEWTYIFNVLERFGLGESFIAWIKTIYKLPEACVITNVVQSSAFPLQGGTRQGCPLSPLLFALALEPLAEAIRQHQDVHGITVGGTNHKIALYADDILLFLSKPEQSIAAIMSTIHEFSSFSGYRINFGKSEVMPLEKAFSKFIWRGKKPRLRIGTLQLPIDRGGLGLPNLIFYNWACHSCVLWEWLHAYLNSHSHLDSWSTLPYFLWSLAVCDKKTILQLGIKNNPIVYNTIRVWREMCKRLGREDCTSFLTPLLRNKDFVPGMSRSMFDKWHKKGLRVIGDLYQNNILMNFEQLQSNFNIPRDHFFGFLQVRNFVHSKTRLNNNNTHSSRI</sequence>